<sequence>MKKGSPTTMSLSETLSNIYIFKWQNLIFDHLHKYNEFYGRHKNQLFFTWSNGTESELSDFLQIIKEKQSNVHFRKLMGPNVIFLNTFIENQQGQLYSRIAHHPILPQFTLPYFVDHSKLGHSDWLHWTLIRNICCYSLIEDFRRERIYLELSYLTNGYSLLFVETHIQNFFEYFHTPHLRYINNQTQYNEFRQKWFDYMYMQYELTDQLQQCDNQGRLIRLHYLYEWGPRCKFNQKFLELWSEYFRRHPFLSQEKLKLLLTTKHEYSLNTLLEGLD</sequence>
<proteinExistence type="predicted"/>
<dbReference type="EMBL" id="CAJNOG010001059">
    <property type="protein sequence ID" value="CAF1403740.1"/>
    <property type="molecule type" value="Genomic_DNA"/>
</dbReference>
<reference evidence="2" key="1">
    <citation type="submission" date="2021-02" db="EMBL/GenBank/DDBJ databases">
        <authorList>
            <person name="Nowell W R."/>
        </authorList>
    </citation>
    <scope>NUCLEOTIDE SEQUENCE</scope>
</reference>
<evidence type="ECO:0000313" key="1">
    <source>
        <dbReference type="EMBL" id="CAF1403740.1"/>
    </source>
</evidence>
<gene>
    <name evidence="1" type="ORF">JYZ213_LOCUS37923</name>
    <name evidence="2" type="ORF">OXD698_LOCUS17994</name>
</gene>
<dbReference type="Proteomes" id="UP000663844">
    <property type="component" value="Unassembled WGS sequence"/>
</dbReference>
<evidence type="ECO:0000313" key="3">
    <source>
        <dbReference type="Proteomes" id="UP000663844"/>
    </source>
</evidence>
<dbReference type="EMBL" id="CAJOAZ010001303">
    <property type="protein sequence ID" value="CAF3796489.1"/>
    <property type="molecule type" value="Genomic_DNA"/>
</dbReference>
<dbReference type="AlphaFoldDB" id="A0A819BLW9"/>
<comment type="caution">
    <text evidence="2">The sequence shown here is derived from an EMBL/GenBank/DDBJ whole genome shotgun (WGS) entry which is preliminary data.</text>
</comment>
<evidence type="ECO:0000313" key="2">
    <source>
        <dbReference type="EMBL" id="CAF3796489.1"/>
    </source>
</evidence>
<dbReference type="Proteomes" id="UP000663845">
    <property type="component" value="Unassembled WGS sequence"/>
</dbReference>
<accession>A0A819BLW9</accession>
<organism evidence="2 3">
    <name type="scientific">Adineta steineri</name>
    <dbReference type="NCBI Taxonomy" id="433720"/>
    <lineage>
        <taxon>Eukaryota</taxon>
        <taxon>Metazoa</taxon>
        <taxon>Spiralia</taxon>
        <taxon>Gnathifera</taxon>
        <taxon>Rotifera</taxon>
        <taxon>Eurotatoria</taxon>
        <taxon>Bdelloidea</taxon>
        <taxon>Adinetida</taxon>
        <taxon>Adinetidae</taxon>
        <taxon>Adineta</taxon>
    </lineage>
</organism>
<name>A0A819BLW9_9BILA</name>
<protein>
    <submittedName>
        <fullName evidence="2">Uncharacterized protein</fullName>
    </submittedName>
</protein>